<feature type="compositionally biased region" description="Basic and acidic residues" evidence="1">
    <location>
        <begin position="10"/>
        <end position="33"/>
    </location>
</feature>
<name>A0ABW4TJ05_9ACTN</name>
<dbReference type="EMBL" id="JBHUGD010000003">
    <property type="protein sequence ID" value="MFD1946637.1"/>
    <property type="molecule type" value="Genomic_DNA"/>
</dbReference>
<protein>
    <submittedName>
        <fullName evidence="2">Uncharacterized protein</fullName>
    </submittedName>
</protein>
<dbReference type="Proteomes" id="UP001597351">
    <property type="component" value="Unassembled WGS sequence"/>
</dbReference>
<sequence length="55" mass="6477">MSSHLTEAGEMTRRFDLATHEVDRAHRADRETGVRTTRRHQLATSLRRFADRLEQ</sequence>
<proteinExistence type="predicted"/>
<comment type="caution">
    <text evidence="2">The sequence shown here is derived from an EMBL/GenBank/DDBJ whole genome shotgun (WGS) entry which is preliminary data.</text>
</comment>
<keyword evidence="3" id="KW-1185">Reference proteome</keyword>
<organism evidence="2 3">
    <name type="scientific">Nocardioides aestuarii</name>
    <dbReference type="NCBI Taxonomy" id="252231"/>
    <lineage>
        <taxon>Bacteria</taxon>
        <taxon>Bacillati</taxon>
        <taxon>Actinomycetota</taxon>
        <taxon>Actinomycetes</taxon>
        <taxon>Propionibacteriales</taxon>
        <taxon>Nocardioidaceae</taxon>
        <taxon>Nocardioides</taxon>
    </lineage>
</organism>
<reference evidence="3" key="1">
    <citation type="journal article" date="2019" name="Int. J. Syst. Evol. Microbiol.">
        <title>The Global Catalogue of Microorganisms (GCM) 10K type strain sequencing project: providing services to taxonomists for standard genome sequencing and annotation.</title>
        <authorList>
            <consortium name="The Broad Institute Genomics Platform"/>
            <consortium name="The Broad Institute Genome Sequencing Center for Infectious Disease"/>
            <person name="Wu L."/>
            <person name="Ma J."/>
        </authorList>
    </citation>
    <scope>NUCLEOTIDE SEQUENCE [LARGE SCALE GENOMIC DNA]</scope>
    <source>
        <strain evidence="3">CGMCC 1.12477</strain>
    </source>
</reference>
<feature type="region of interest" description="Disordered" evidence="1">
    <location>
        <begin position="1"/>
        <end position="55"/>
    </location>
</feature>
<evidence type="ECO:0000313" key="2">
    <source>
        <dbReference type="EMBL" id="MFD1946637.1"/>
    </source>
</evidence>
<evidence type="ECO:0000256" key="1">
    <source>
        <dbReference type="SAM" id="MobiDB-lite"/>
    </source>
</evidence>
<accession>A0ABW4TJ05</accession>
<evidence type="ECO:0000313" key="3">
    <source>
        <dbReference type="Proteomes" id="UP001597351"/>
    </source>
</evidence>
<gene>
    <name evidence="2" type="ORF">ACFSDE_07530</name>
</gene>
<dbReference type="RefSeq" id="WP_343916974.1">
    <property type="nucleotide sequence ID" value="NZ_BAAAJT010000002.1"/>
</dbReference>